<evidence type="ECO:0000313" key="3">
    <source>
        <dbReference type="Proteomes" id="UP001189429"/>
    </source>
</evidence>
<organism evidence="2 3">
    <name type="scientific">Prorocentrum cordatum</name>
    <dbReference type="NCBI Taxonomy" id="2364126"/>
    <lineage>
        <taxon>Eukaryota</taxon>
        <taxon>Sar</taxon>
        <taxon>Alveolata</taxon>
        <taxon>Dinophyceae</taxon>
        <taxon>Prorocentrales</taxon>
        <taxon>Prorocentraceae</taxon>
        <taxon>Prorocentrum</taxon>
    </lineage>
</organism>
<comment type="caution">
    <text evidence="2">The sequence shown here is derived from an EMBL/GenBank/DDBJ whole genome shotgun (WGS) entry which is preliminary data.</text>
</comment>
<keyword evidence="1" id="KW-1133">Transmembrane helix</keyword>
<feature type="transmembrane region" description="Helical" evidence="1">
    <location>
        <begin position="155"/>
        <end position="174"/>
    </location>
</feature>
<feature type="transmembrane region" description="Helical" evidence="1">
    <location>
        <begin position="117"/>
        <end position="143"/>
    </location>
</feature>
<keyword evidence="3" id="KW-1185">Reference proteome</keyword>
<dbReference type="EMBL" id="CAUYUJ010019591">
    <property type="protein sequence ID" value="CAK0892276.1"/>
    <property type="molecule type" value="Genomic_DNA"/>
</dbReference>
<evidence type="ECO:0000256" key="1">
    <source>
        <dbReference type="SAM" id="Phobius"/>
    </source>
</evidence>
<keyword evidence="1" id="KW-0472">Membrane</keyword>
<keyword evidence="1" id="KW-0812">Transmembrane</keyword>
<sequence>MQGGATLGARAAFCFTAMCILGWSCAMCTTNWVAKKNAYYRLQGGLFQLELKTGYIGVIAGFLIDPVTAGGMSWINSLVEKKYTYEEFSEHMCALPQVPKITDNVCMVSQFLKFSSWGLVVAVVLSFVAMAAGASLLYRYVYVKPKAVLRTWMRIAYVAAAVLQFGGLAQYVWAASLVINMYPRTGGAHLGHSIVYGVSASLGTAAVLFVLVVLVGKSTEEDFNEAVSEQKKLMRDDPEMYGTTASAATNAQAEGGAYEGGAFNAENAFGAAAYAGDAYGGGAYGGGAYGAYGAASAYGGSGAYSSADQGAYGGAHGDFGIQQGGFQPGFAPVQQAGWANQTASV</sequence>
<protein>
    <submittedName>
        <fullName evidence="2">Uncharacterized protein</fullName>
    </submittedName>
</protein>
<gene>
    <name evidence="2" type="ORF">PCOR1329_LOCUS71982</name>
</gene>
<feature type="transmembrane region" description="Helical" evidence="1">
    <location>
        <begin position="12"/>
        <end position="34"/>
    </location>
</feature>
<dbReference type="Proteomes" id="UP001189429">
    <property type="component" value="Unassembled WGS sequence"/>
</dbReference>
<proteinExistence type="predicted"/>
<feature type="transmembrane region" description="Helical" evidence="1">
    <location>
        <begin position="194"/>
        <end position="215"/>
    </location>
</feature>
<name>A0ABN9X3U7_9DINO</name>
<reference evidence="2" key="1">
    <citation type="submission" date="2023-10" db="EMBL/GenBank/DDBJ databases">
        <authorList>
            <person name="Chen Y."/>
            <person name="Shah S."/>
            <person name="Dougan E. K."/>
            <person name="Thang M."/>
            <person name="Chan C."/>
        </authorList>
    </citation>
    <scope>NUCLEOTIDE SEQUENCE [LARGE SCALE GENOMIC DNA]</scope>
</reference>
<accession>A0ABN9X3U7</accession>
<evidence type="ECO:0000313" key="2">
    <source>
        <dbReference type="EMBL" id="CAK0892276.1"/>
    </source>
</evidence>
<feature type="transmembrane region" description="Helical" evidence="1">
    <location>
        <begin position="55"/>
        <end position="75"/>
    </location>
</feature>